<keyword evidence="2" id="KW-1185">Reference proteome</keyword>
<evidence type="ECO:0000313" key="3">
    <source>
        <dbReference type="WBParaSite" id="PgB04_g099_t01"/>
    </source>
</evidence>
<accession>A0A914ZIZ6</accession>
<sequence length="104" mass="12333">MRRIQHSPTKKQALRTHKKRSVVRAVRIRSGTPTNEHTQYRHFLISLSSHLHPQPKNRGKFPTRFSLPASRKHQRSAMKHRVNDRKVTPPKRLFLFISLYDICC</sequence>
<proteinExistence type="predicted"/>
<dbReference type="WBParaSite" id="PgB04_g099_t01">
    <property type="protein sequence ID" value="PgB04_g099_t01"/>
    <property type="gene ID" value="PgB04_g099"/>
</dbReference>
<evidence type="ECO:0000256" key="1">
    <source>
        <dbReference type="SAM" id="MobiDB-lite"/>
    </source>
</evidence>
<feature type="region of interest" description="Disordered" evidence="1">
    <location>
        <begin position="1"/>
        <end position="22"/>
    </location>
</feature>
<feature type="compositionally biased region" description="Basic residues" evidence="1">
    <location>
        <begin position="70"/>
        <end position="83"/>
    </location>
</feature>
<feature type="region of interest" description="Disordered" evidence="1">
    <location>
        <begin position="50"/>
        <end position="85"/>
    </location>
</feature>
<protein>
    <submittedName>
        <fullName evidence="3">Nuclear receptor domain-containing protein</fullName>
    </submittedName>
</protein>
<name>A0A914ZIZ6_PARUN</name>
<evidence type="ECO:0000313" key="2">
    <source>
        <dbReference type="Proteomes" id="UP000887569"/>
    </source>
</evidence>
<dbReference type="Proteomes" id="UP000887569">
    <property type="component" value="Unplaced"/>
</dbReference>
<dbReference type="AlphaFoldDB" id="A0A914ZIZ6"/>
<organism evidence="2 3">
    <name type="scientific">Parascaris univalens</name>
    <name type="common">Nematode worm</name>
    <dbReference type="NCBI Taxonomy" id="6257"/>
    <lineage>
        <taxon>Eukaryota</taxon>
        <taxon>Metazoa</taxon>
        <taxon>Ecdysozoa</taxon>
        <taxon>Nematoda</taxon>
        <taxon>Chromadorea</taxon>
        <taxon>Rhabditida</taxon>
        <taxon>Spirurina</taxon>
        <taxon>Ascaridomorpha</taxon>
        <taxon>Ascaridoidea</taxon>
        <taxon>Ascarididae</taxon>
        <taxon>Parascaris</taxon>
    </lineage>
</organism>
<reference evidence="3" key="1">
    <citation type="submission" date="2022-11" db="UniProtKB">
        <authorList>
            <consortium name="WormBaseParasite"/>
        </authorList>
    </citation>
    <scope>IDENTIFICATION</scope>
</reference>